<reference evidence="1" key="1">
    <citation type="submission" date="2019-11" db="EMBL/GenBank/DDBJ databases">
        <title>Nori genome reveals adaptations in red seaweeds to the harsh intertidal environment.</title>
        <authorList>
            <person name="Wang D."/>
            <person name="Mao Y."/>
        </authorList>
    </citation>
    <scope>NUCLEOTIDE SEQUENCE</scope>
    <source>
        <tissue evidence="1">Gametophyte</tissue>
    </source>
</reference>
<gene>
    <name evidence="1" type="ORF">I4F81_008139</name>
</gene>
<comment type="caution">
    <text evidence="1">The sequence shown here is derived from an EMBL/GenBank/DDBJ whole genome shotgun (WGS) entry which is preliminary data.</text>
</comment>
<proteinExistence type="predicted"/>
<evidence type="ECO:0000313" key="2">
    <source>
        <dbReference type="Proteomes" id="UP000798662"/>
    </source>
</evidence>
<dbReference type="EMBL" id="CM020619">
    <property type="protein sequence ID" value="KAK1865610.1"/>
    <property type="molecule type" value="Genomic_DNA"/>
</dbReference>
<name>A0ACC3C6K2_PYRYE</name>
<protein>
    <submittedName>
        <fullName evidence="1">Uncharacterized protein</fullName>
    </submittedName>
</protein>
<sequence>MATPASTSPTGLPPASGGATVVPCLLVDDMPAALAFYIDALHLRLVWASDAADAPVSVSDAARRADVAFGMLRGASGAEVMLQLRATLVTSDYLPAEAVAASPPVGSPFTLYIRTGVDVDAAAAALPPSVEVLVPPRTMPYGARELALRDPAGHVVVLTRPAADN</sequence>
<organism evidence="1 2">
    <name type="scientific">Pyropia yezoensis</name>
    <name type="common">Susabi-nori</name>
    <name type="synonym">Porphyra yezoensis</name>
    <dbReference type="NCBI Taxonomy" id="2788"/>
    <lineage>
        <taxon>Eukaryota</taxon>
        <taxon>Rhodophyta</taxon>
        <taxon>Bangiophyceae</taxon>
        <taxon>Bangiales</taxon>
        <taxon>Bangiaceae</taxon>
        <taxon>Pyropia</taxon>
    </lineage>
</organism>
<keyword evidence="2" id="KW-1185">Reference proteome</keyword>
<dbReference type="Proteomes" id="UP000798662">
    <property type="component" value="Chromosome 2"/>
</dbReference>
<evidence type="ECO:0000313" key="1">
    <source>
        <dbReference type="EMBL" id="KAK1865610.1"/>
    </source>
</evidence>
<accession>A0ACC3C6K2</accession>